<dbReference type="Pfam" id="PF09700">
    <property type="entry name" value="Cas_Cmr3"/>
    <property type="match status" value="1"/>
</dbReference>
<protein>
    <submittedName>
        <fullName evidence="1">CRISPR-associated protein Csx10</fullName>
    </submittedName>
</protein>
<accession>A0AAE3GMX7</accession>
<dbReference type="Proteomes" id="UP001206128">
    <property type="component" value="Unassembled WGS sequence"/>
</dbReference>
<dbReference type="EMBL" id="JAMTCK010000031">
    <property type="protein sequence ID" value="MCP2170354.1"/>
    <property type="molecule type" value="Genomic_DNA"/>
</dbReference>
<reference evidence="1" key="1">
    <citation type="submission" date="2022-06" db="EMBL/GenBank/DDBJ databases">
        <title>Genomic Encyclopedia of Archaeal and Bacterial Type Strains, Phase II (KMG-II): from individual species to whole genera.</title>
        <authorList>
            <person name="Goeker M."/>
        </authorList>
    </citation>
    <scope>NUCLEOTIDE SEQUENCE</scope>
    <source>
        <strain evidence="1">DSM 43935</strain>
    </source>
</reference>
<comment type="caution">
    <text evidence="1">The sequence shown here is derived from an EMBL/GenBank/DDBJ whole genome shotgun (WGS) entry which is preliminary data.</text>
</comment>
<dbReference type="AlphaFoldDB" id="A0AAE3GMX7"/>
<name>A0AAE3GMX7_9PSEU</name>
<evidence type="ECO:0000313" key="1">
    <source>
        <dbReference type="EMBL" id="MCP2170354.1"/>
    </source>
</evidence>
<dbReference type="Gene3D" id="2.60.40.4350">
    <property type="match status" value="1"/>
</dbReference>
<keyword evidence="2" id="KW-1185">Reference proteome</keyword>
<evidence type="ECO:0000313" key="2">
    <source>
        <dbReference type="Proteomes" id="UP001206128"/>
    </source>
</evidence>
<organism evidence="1 2">
    <name type="scientific">Goodfellowiella coeruleoviolacea</name>
    <dbReference type="NCBI Taxonomy" id="334858"/>
    <lineage>
        <taxon>Bacteria</taxon>
        <taxon>Bacillati</taxon>
        <taxon>Actinomycetota</taxon>
        <taxon>Actinomycetes</taxon>
        <taxon>Pseudonocardiales</taxon>
        <taxon>Pseudonocardiaceae</taxon>
        <taxon>Goodfellowiella</taxon>
    </lineage>
</organism>
<proteinExistence type="predicted"/>
<gene>
    <name evidence="1" type="ORF">LX83_007245</name>
</gene>
<dbReference type="InterPro" id="IPR019117">
    <property type="entry name" value="CRISPR-assoc_protein_Cmr3"/>
</dbReference>
<dbReference type="RefSeq" id="WP_253780561.1">
    <property type="nucleotide sequence ID" value="NZ_JAMTCK010000031.1"/>
</dbReference>
<sequence length="435" mass="47696">MLDVVVTAQQPLALGRGTSAGASAPTHRHIPGSVLRGALAAAWIAEHGEPTRESGLRDEFVALFERNVRFGPLFAPGSTVVPLSVLRCKYQRDNSCAQIWHDEAFSDEEITEEVKEKTRVCESCGGPLARGRSEVEFLPGDAIVRSTRVALTAEGTAQDGALYTRDELAHRDTTGAPRQFVGRIVGDAPWLAQARTLFLGGRRSTSGAVTYQADPAAPKPVPPLTGRTLVLRLLSPAVFVDKAGRPSSQPDEHVLTELLGVTATVAHSWIRWDRVGGWHAAADLPKPEEHVIAAGSTYKLKLEGDPDPAALQRLRDHGVGLRRAEGFGWIELGQAERPRIAEVLPADSTDRVAMGMSDMLLKLDNNLGRWFLRELRRYHAYRVQGGPVIKDLLSRPKLEILTPQQRKYVDLLLEFDVQRIGRVVDALEARLRGVL</sequence>